<dbReference type="GeneID" id="63770260"/>
<keyword evidence="1" id="KW-0732">Signal</keyword>
<evidence type="ECO:0000313" key="3">
    <source>
        <dbReference type="Proteomes" id="UP000193689"/>
    </source>
</evidence>
<name>A0A1Y2E1I1_9PEZI</name>
<sequence length="155" mass="16828">MQFSTLIVSVLAAVTSAAPAKHQARQVDLSLLNNLAFAQQDLAYLSSINSVDLQLLAQLNSVNNFDILSFQSLFEKNVFDVQALLQLQQIQMLVQLQSLGVLGGFDLSTLQLNSLNFGLIQAVGGIDLTQFIDAGLIPQIQTIVQQSTVIQIAKE</sequence>
<protein>
    <submittedName>
        <fullName evidence="2">Uncharacterized protein</fullName>
    </submittedName>
</protein>
<evidence type="ECO:0000313" key="2">
    <source>
        <dbReference type="EMBL" id="ORY65359.1"/>
    </source>
</evidence>
<dbReference type="Proteomes" id="UP000193689">
    <property type="component" value="Unassembled WGS sequence"/>
</dbReference>
<dbReference type="OrthoDB" id="4941431at2759"/>
<gene>
    <name evidence="2" type="ORF">BCR38DRAFT_195977</name>
</gene>
<dbReference type="EMBL" id="MCFJ01000006">
    <property type="protein sequence ID" value="ORY65359.1"/>
    <property type="molecule type" value="Genomic_DNA"/>
</dbReference>
<feature type="signal peptide" evidence="1">
    <location>
        <begin position="1"/>
        <end position="17"/>
    </location>
</feature>
<accession>A0A1Y2E1I1</accession>
<organism evidence="2 3">
    <name type="scientific">Pseudomassariella vexata</name>
    <dbReference type="NCBI Taxonomy" id="1141098"/>
    <lineage>
        <taxon>Eukaryota</taxon>
        <taxon>Fungi</taxon>
        <taxon>Dikarya</taxon>
        <taxon>Ascomycota</taxon>
        <taxon>Pezizomycotina</taxon>
        <taxon>Sordariomycetes</taxon>
        <taxon>Xylariomycetidae</taxon>
        <taxon>Amphisphaeriales</taxon>
        <taxon>Pseudomassariaceae</taxon>
        <taxon>Pseudomassariella</taxon>
    </lineage>
</organism>
<evidence type="ECO:0000256" key="1">
    <source>
        <dbReference type="SAM" id="SignalP"/>
    </source>
</evidence>
<proteinExistence type="predicted"/>
<keyword evidence="3" id="KW-1185">Reference proteome</keyword>
<feature type="chain" id="PRO_5013390828" evidence="1">
    <location>
        <begin position="18"/>
        <end position="155"/>
    </location>
</feature>
<dbReference type="RefSeq" id="XP_040716511.1">
    <property type="nucleotide sequence ID" value="XM_040854048.1"/>
</dbReference>
<reference evidence="2 3" key="1">
    <citation type="submission" date="2016-07" db="EMBL/GenBank/DDBJ databases">
        <title>Pervasive Adenine N6-methylation of Active Genes in Fungi.</title>
        <authorList>
            <consortium name="DOE Joint Genome Institute"/>
            <person name="Mondo S.J."/>
            <person name="Dannebaum R.O."/>
            <person name="Kuo R.C."/>
            <person name="Labutti K."/>
            <person name="Haridas S."/>
            <person name="Kuo A."/>
            <person name="Salamov A."/>
            <person name="Ahrendt S.R."/>
            <person name="Lipzen A."/>
            <person name="Sullivan W."/>
            <person name="Andreopoulos W.B."/>
            <person name="Clum A."/>
            <person name="Lindquist E."/>
            <person name="Daum C."/>
            <person name="Ramamoorthy G.K."/>
            <person name="Gryganskyi A."/>
            <person name="Culley D."/>
            <person name="Magnuson J.K."/>
            <person name="James T.Y."/>
            <person name="O'Malley M.A."/>
            <person name="Stajich J.E."/>
            <person name="Spatafora J.W."/>
            <person name="Visel A."/>
            <person name="Grigoriev I.V."/>
        </authorList>
    </citation>
    <scope>NUCLEOTIDE SEQUENCE [LARGE SCALE GENOMIC DNA]</scope>
    <source>
        <strain evidence="2 3">CBS 129021</strain>
    </source>
</reference>
<comment type="caution">
    <text evidence="2">The sequence shown here is derived from an EMBL/GenBank/DDBJ whole genome shotgun (WGS) entry which is preliminary data.</text>
</comment>
<dbReference type="InParanoid" id="A0A1Y2E1I1"/>
<dbReference type="AlphaFoldDB" id="A0A1Y2E1I1"/>